<accession>A0ABR9UZ55</accession>
<organism evidence="1 2">
    <name type="scientific">Gloeocapsopsis crepidinum LEGE 06123</name>
    <dbReference type="NCBI Taxonomy" id="588587"/>
    <lineage>
        <taxon>Bacteria</taxon>
        <taxon>Bacillati</taxon>
        <taxon>Cyanobacteriota</taxon>
        <taxon>Cyanophyceae</taxon>
        <taxon>Oscillatoriophycideae</taxon>
        <taxon>Chroococcales</taxon>
        <taxon>Chroococcaceae</taxon>
        <taxon>Gloeocapsopsis</taxon>
    </lineage>
</organism>
<comment type="caution">
    <text evidence="1">The sequence shown here is derived from an EMBL/GenBank/DDBJ whole genome shotgun (WGS) entry which is preliminary data.</text>
</comment>
<dbReference type="Proteomes" id="UP000651156">
    <property type="component" value="Unassembled WGS sequence"/>
</dbReference>
<evidence type="ECO:0000313" key="1">
    <source>
        <dbReference type="EMBL" id="MBE9193604.1"/>
    </source>
</evidence>
<proteinExistence type="predicted"/>
<evidence type="ECO:0000313" key="2">
    <source>
        <dbReference type="Proteomes" id="UP000651156"/>
    </source>
</evidence>
<dbReference type="EMBL" id="JADEWN010000110">
    <property type="protein sequence ID" value="MBE9193604.1"/>
    <property type="molecule type" value="Genomic_DNA"/>
</dbReference>
<name>A0ABR9UZ55_9CHRO</name>
<protein>
    <recommendedName>
        <fullName evidence="3">Bacteriocin</fullName>
    </recommendedName>
</protein>
<evidence type="ECO:0008006" key="3">
    <source>
        <dbReference type="Google" id="ProtNLM"/>
    </source>
</evidence>
<sequence>MKNEKSLFIELTDEQATSINGGESWAEYYAEQATWWSDWGWTDWGTWYADAAADAAYYGY</sequence>
<reference evidence="1 2" key="1">
    <citation type="submission" date="2020-10" db="EMBL/GenBank/DDBJ databases">
        <authorList>
            <person name="Castelo-Branco R."/>
            <person name="Eusebio N."/>
            <person name="Adriana R."/>
            <person name="Vieira A."/>
            <person name="Brugerolle De Fraissinette N."/>
            <person name="Rezende De Castro R."/>
            <person name="Schneider M.P."/>
            <person name="Vasconcelos V."/>
            <person name="Leao P.N."/>
        </authorList>
    </citation>
    <scope>NUCLEOTIDE SEQUENCE [LARGE SCALE GENOMIC DNA]</scope>
    <source>
        <strain evidence="1 2">LEGE 06123</strain>
    </source>
</reference>
<dbReference type="RefSeq" id="WP_193934979.1">
    <property type="nucleotide sequence ID" value="NZ_CAWPMZ010000012.1"/>
</dbReference>
<gene>
    <name evidence="1" type="ORF">IQ230_25445</name>
</gene>
<keyword evidence="2" id="KW-1185">Reference proteome</keyword>